<evidence type="ECO:0000256" key="3">
    <source>
        <dbReference type="ARBA" id="ARBA00022989"/>
    </source>
</evidence>
<evidence type="ECO:0000256" key="1">
    <source>
        <dbReference type="ARBA" id="ARBA00004141"/>
    </source>
</evidence>
<feature type="transmembrane region" description="Helical" evidence="6">
    <location>
        <begin position="458"/>
        <end position="479"/>
    </location>
</feature>
<evidence type="ECO:0000259" key="7">
    <source>
        <dbReference type="PROSITE" id="PS50801"/>
    </source>
</evidence>
<dbReference type="Gene3D" id="3.30.750.24">
    <property type="entry name" value="STAS domain"/>
    <property type="match status" value="1"/>
</dbReference>
<dbReference type="InterPro" id="IPR002645">
    <property type="entry name" value="STAS_dom"/>
</dbReference>
<name>A0ABD3P616_9STRA</name>
<feature type="domain" description="STAS" evidence="7">
    <location>
        <begin position="571"/>
        <end position="648"/>
    </location>
</feature>
<evidence type="ECO:0000256" key="4">
    <source>
        <dbReference type="ARBA" id="ARBA00023136"/>
    </source>
</evidence>
<organism evidence="8 9">
    <name type="scientific">Cyclotella cryptica</name>
    <dbReference type="NCBI Taxonomy" id="29204"/>
    <lineage>
        <taxon>Eukaryota</taxon>
        <taxon>Sar</taxon>
        <taxon>Stramenopiles</taxon>
        <taxon>Ochrophyta</taxon>
        <taxon>Bacillariophyta</taxon>
        <taxon>Coscinodiscophyceae</taxon>
        <taxon>Thalassiosirophycidae</taxon>
        <taxon>Stephanodiscales</taxon>
        <taxon>Stephanodiscaceae</taxon>
        <taxon>Cyclotella</taxon>
    </lineage>
</organism>
<feature type="transmembrane region" description="Helical" evidence="6">
    <location>
        <begin position="209"/>
        <end position="237"/>
    </location>
</feature>
<evidence type="ECO:0000256" key="2">
    <source>
        <dbReference type="ARBA" id="ARBA00022692"/>
    </source>
</evidence>
<dbReference type="PROSITE" id="PS50801">
    <property type="entry name" value="STAS"/>
    <property type="match status" value="1"/>
</dbReference>
<comment type="subcellular location">
    <subcellularLocation>
        <location evidence="1">Membrane</location>
        <topology evidence="1">Multi-pass membrane protein</topology>
    </subcellularLocation>
</comment>
<dbReference type="Pfam" id="PF01740">
    <property type="entry name" value="STAS"/>
    <property type="match status" value="1"/>
</dbReference>
<dbReference type="InterPro" id="IPR036513">
    <property type="entry name" value="STAS_dom_sf"/>
</dbReference>
<feature type="region of interest" description="Disordered" evidence="5">
    <location>
        <begin position="54"/>
        <end position="95"/>
    </location>
</feature>
<dbReference type="CDD" id="cd07042">
    <property type="entry name" value="STAS_SulP_like_sulfate_transporter"/>
    <property type="match status" value="1"/>
</dbReference>
<keyword evidence="4 6" id="KW-0472">Membrane</keyword>
<feature type="transmembrane region" description="Helical" evidence="6">
    <location>
        <begin position="424"/>
        <end position="446"/>
    </location>
</feature>
<dbReference type="InterPro" id="IPR052706">
    <property type="entry name" value="Membrane-Transporter-like"/>
</dbReference>
<sequence>MTVHEKHSHVHRWTGTSKSSLAVVSLTIISIGNWNPWINRFAFAHPALPLPNSRPPKSLFSNDDSQAPPKKSAASSSSRAAAKGKSVPISGTPFRGVSLNSSRSHVANASNERPPSQLESIVLNAKSLSQSLFRSSPLSDPSLRTKYFTAIAAGLAVSLAMVPEAVSFSFVAGVNPLVGLWTTVVLGFFAAAFGGRAGICSSASGACSIVVAGLCASHGSGYLAGCAALAGLIQIVAGSAGLGKLIRLVPHPVMLGFVNGLTLVMFKAQLTHFKDGRKFLSLLSPQGKATYACTALTMVLVKYILPKLQENVEAAKAIPPTLGGVVIAAAAARFFKWPVKTLADVAGAETFRGGLSVLPKLGLPSDFWTPLLSAPLHTLKIILPYAITMAAVGSIESLLTLQLLDGIIDDGKRGSTKREVVGQGIGNVAAGLTGGIGGCALIGQSLINAQSGGGVSRLSGISMAIFLALGIVSFAPLLGQTPVCALSGVMLLACQTSFSWGSLRLLGKIPNLDAFIIMLVTIVTVKDDLAKAVLVGTITSALGFAWKQSTTISAAITTTMIDLPNGGPRLPNIKSYNINGPLFFGSSQQFSRLFSVKEDPNDIVIDFTNSRVFDHSALEAINTIADRYGALGKRVYLRHLSSDCAKLLAKVHEGGLPPFMVVESGEFDPVYGVAEQSKYYQDVPVTNPGRKL</sequence>
<gene>
    <name evidence="8" type="ORF">HJC23_004991</name>
</gene>
<dbReference type="InterPro" id="IPR011547">
    <property type="entry name" value="SLC26A/SulP_dom"/>
</dbReference>
<dbReference type="EMBL" id="JABMIG020000255">
    <property type="protein sequence ID" value="KAL3783625.1"/>
    <property type="molecule type" value="Genomic_DNA"/>
</dbReference>
<keyword evidence="3 6" id="KW-1133">Transmembrane helix</keyword>
<dbReference type="GO" id="GO:0016020">
    <property type="term" value="C:membrane"/>
    <property type="evidence" value="ECO:0007669"/>
    <property type="project" value="UniProtKB-SubCell"/>
</dbReference>
<keyword evidence="9" id="KW-1185">Reference proteome</keyword>
<dbReference type="AlphaFoldDB" id="A0ABD3P616"/>
<evidence type="ECO:0000256" key="6">
    <source>
        <dbReference type="SAM" id="Phobius"/>
    </source>
</evidence>
<feature type="transmembrane region" description="Helical" evidence="6">
    <location>
        <begin position="249"/>
        <end position="268"/>
    </location>
</feature>
<feature type="transmembrane region" description="Helical" evidence="6">
    <location>
        <begin position="147"/>
        <end position="172"/>
    </location>
</feature>
<accession>A0ABD3P616</accession>
<dbReference type="Proteomes" id="UP001516023">
    <property type="component" value="Unassembled WGS sequence"/>
</dbReference>
<protein>
    <recommendedName>
        <fullName evidence="7">STAS domain-containing protein</fullName>
    </recommendedName>
</protein>
<dbReference type="SUPFAM" id="SSF52091">
    <property type="entry name" value="SpoIIaa-like"/>
    <property type="match status" value="1"/>
</dbReference>
<dbReference type="Pfam" id="PF00916">
    <property type="entry name" value="Sulfate_transp"/>
    <property type="match status" value="1"/>
</dbReference>
<reference evidence="8 9" key="1">
    <citation type="journal article" date="2020" name="G3 (Bethesda)">
        <title>Improved Reference Genome for Cyclotella cryptica CCMP332, a Model for Cell Wall Morphogenesis, Salinity Adaptation, and Lipid Production in Diatoms (Bacillariophyta).</title>
        <authorList>
            <person name="Roberts W.R."/>
            <person name="Downey K.M."/>
            <person name="Ruck E.C."/>
            <person name="Traller J.C."/>
            <person name="Alverson A.J."/>
        </authorList>
    </citation>
    <scope>NUCLEOTIDE SEQUENCE [LARGE SCALE GENOMIC DNA]</scope>
    <source>
        <strain evidence="8 9">CCMP332</strain>
    </source>
</reference>
<feature type="transmembrane region" description="Helical" evidence="6">
    <location>
        <begin position="382"/>
        <end position="404"/>
    </location>
</feature>
<proteinExistence type="predicted"/>
<feature type="transmembrane region" description="Helical" evidence="6">
    <location>
        <begin position="178"/>
        <end position="197"/>
    </location>
</feature>
<evidence type="ECO:0000256" key="5">
    <source>
        <dbReference type="SAM" id="MobiDB-lite"/>
    </source>
</evidence>
<dbReference type="PANTHER" id="PTHR43310">
    <property type="entry name" value="SULFATE TRANSPORTER YBAR-RELATED"/>
    <property type="match status" value="1"/>
</dbReference>
<keyword evidence="2 6" id="KW-0812">Transmembrane</keyword>
<comment type="caution">
    <text evidence="8">The sequence shown here is derived from an EMBL/GenBank/DDBJ whole genome shotgun (WGS) entry which is preliminary data.</text>
</comment>
<dbReference type="PANTHER" id="PTHR43310:SF1">
    <property type="entry name" value="SULFATE TRANSPORTER YBAR-RELATED"/>
    <property type="match status" value="1"/>
</dbReference>
<evidence type="ECO:0000313" key="8">
    <source>
        <dbReference type="EMBL" id="KAL3783625.1"/>
    </source>
</evidence>
<feature type="compositionally biased region" description="Low complexity" evidence="5">
    <location>
        <begin position="67"/>
        <end position="86"/>
    </location>
</feature>
<evidence type="ECO:0000313" key="9">
    <source>
        <dbReference type="Proteomes" id="UP001516023"/>
    </source>
</evidence>